<feature type="compositionally biased region" description="Basic and acidic residues" evidence="8">
    <location>
        <begin position="174"/>
        <end position="184"/>
    </location>
</feature>
<gene>
    <name evidence="9" type="ORF">U0070_020813</name>
</gene>
<feature type="region of interest" description="Disordered" evidence="8">
    <location>
        <begin position="1"/>
        <end position="70"/>
    </location>
</feature>
<comment type="similarity">
    <text evidence="1">Belongs to the eukaryotic ribosomal protein eS25 family.</text>
</comment>
<feature type="region of interest" description="Disordered" evidence="8">
    <location>
        <begin position="148"/>
        <end position="206"/>
    </location>
</feature>
<feature type="compositionally biased region" description="Basic and acidic residues" evidence="8">
    <location>
        <begin position="157"/>
        <end position="166"/>
    </location>
</feature>
<evidence type="ECO:0000256" key="3">
    <source>
        <dbReference type="ARBA" id="ARBA00023274"/>
    </source>
</evidence>
<name>A0AAW0H3J0_MYOGA</name>
<keyword evidence="3" id="KW-0687">Ribonucleoprotein</keyword>
<evidence type="ECO:0000256" key="8">
    <source>
        <dbReference type="SAM" id="MobiDB-lite"/>
    </source>
</evidence>
<dbReference type="GO" id="GO:0003735">
    <property type="term" value="F:structural constituent of ribosome"/>
    <property type="evidence" value="ECO:0007669"/>
    <property type="project" value="UniProtKB-ARBA"/>
</dbReference>
<dbReference type="PANTHER" id="PTHR12850">
    <property type="entry name" value="40S RIBOSOMAL PROTEIN S25"/>
    <property type="match status" value="1"/>
</dbReference>
<evidence type="ECO:0000313" key="9">
    <source>
        <dbReference type="EMBL" id="KAK7795938.1"/>
    </source>
</evidence>
<dbReference type="InterPro" id="IPR004977">
    <property type="entry name" value="Ribosomal_eS25"/>
</dbReference>
<feature type="compositionally biased region" description="Polar residues" evidence="8">
    <location>
        <begin position="185"/>
        <end position="195"/>
    </location>
</feature>
<evidence type="ECO:0000256" key="2">
    <source>
        <dbReference type="ARBA" id="ARBA00022980"/>
    </source>
</evidence>
<dbReference type="FunFam" id="1.10.10.10:FF:000166">
    <property type="entry name" value="40S ribosomal protein S25"/>
    <property type="match status" value="1"/>
</dbReference>
<organism evidence="9 10">
    <name type="scientific">Myodes glareolus</name>
    <name type="common">Bank vole</name>
    <name type="synonym">Clethrionomys glareolus</name>
    <dbReference type="NCBI Taxonomy" id="447135"/>
    <lineage>
        <taxon>Eukaryota</taxon>
        <taxon>Metazoa</taxon>
        <taxon>Chordata</taxon>
        <taxon>Craniata</taxon>
        <taxon>Vertebrata</taxon>
        <taxon>Euteleostomi</taxon>
        <taxon>Mammalia</taxon>
        <taxon>Eutheria</taxon>
        <taxon>Euarchontoglires</taxon>
        <taxon>Glires</taxon>
        <taxon>Rodentia</taxon>
        <taxon>Myomorpha</taxon>
        <taxon>Muroidea</taxon>
        <taxon>Cricetidae</taxon>
        <taxon>Arvicolinae</taxon>
        <taxon>Myodes</taxon>
    </lineage>
</organism>
<proteinExistence type="inferred from homology"/>
<comment type="subunit">
    <text evidence="4">Component of the small ribosomal subunit.</text>
</comment>
<comment type="function">
    <text evidence="7">Component of the small ribosomal subunit. The ribosome is a large ribonucleoprotein complex responsible for the synthesis of proteins in the cell.</text>
</comment>
<feature type="compositionally biased region" description="Basic and acidic residues" evidence="8">
    <location>
        <begin position="196"/>
        <end position="206"/>
    </location>
</feature>
<reference evidence="9 10" key="1">
    <citation type="journal article" date="2023" name="bioRxiv">
        <title>Conserved and derived expression patterns and positive selection on dental genes reveal complex evolutionary context of ever-growing rodent molars.</title>
        <authorList>
            <person name="Calamari Z.T."/>
            <person name="Song A."/>
            <person name="Cohen E."/>
            <person name="Akter M."/>
            <person name="Roy R.D."/>
            <person name="Hallikas O."/>
            <person name="Christensen M.M."/>
            <person name="Li P."/>
            <person name="Marangoni P."/>
            <person name="Jernvall J."/>
            <person name="Klein O.D."/>
        </authorList>
    </citation>
    <scope>NUCLEOTIDE SEQUENCE [LARGE SCALE GENOMIC DNA]</scope>
    <source>
        <strain evidence="9">V071</strain>
    </source>
</reference>
<evidence type="ECO:0000256" key="1">
    <source>
        <dbReference type="ARBA" id="ARBA00009106"/>
    </source>
</evidence>
<evidence type="ECO:0000256" key="4">
    <source>
        <dbReference type="ARBA" id="ARBA00035021"/>
    </source>
</evidence>
<dbReference type="EMBL" id="JBBHLL010001579">
    <property type="protein sequence ID" value="KAK7795938.1"/>
    <property type="molecule type" value="Genomic_DNA"/>
</dbReference>
<dbReference type="GO" id="GO:0022626">
    <property type="term" value="C:cytosolic ribosome"/>
    <property type="evidence" value="ECO:0007669"/>
    <property type="project" value="UniProtKB-ARBA"/>
</dbReference>
<evidence type="ECO:0000256" key="6">
    <source>
        <dbReference type="ARBA" id="ARBA00035460"/>
    </source>
</evidence>
<sequence length="269" mass="29164">MRPAAEGSALTPSYGDSALPQDPRRKARADTLLEPLLDDKKKKDDGKLAKKDKGPVNESGGKAKMKKWSKGKVQGKLNNLVLFDTATYDKLREEVPNCKLIPPIVVPERLKVQGSSARAALQELLRAGLLKLVSKHRAHVISTRITKGGDATAAEAPRQEDHDFKRHQPWTLSKTEENKMEKSSSGRALAGTSSELEQKIAGQKDDSAVTRIRTEVAAATTQSTNHYTITASHTPNDADVTSTRTIGQALVQFRLALTLASASPGMPAR</sequence>
<keyword evidence="2" id="KW-0689">Ribosomal protein</keyword>
<dbReference type="Proteomes" id="UP001488838">
    <property type="component" value="Unassembled WGS sequence"/>
</dbReference>
<keyword evidence="10" id="KW-1185">Reference proteome</keyword>
<dbReference type="Pfam" id="PF03297">
    <property type="entry name" value="Ribosomal_S25"/>
    <property type="match status" value="1"/>
</dbReference>
<dbReference type="FunFam" id="3.30.63.20:FF:000001">
    <property type="entry name" value="40S ribosomal protein S25"/>
    <property type="match status" value="1"/>
</dbReference>
<evidence type="ECO:0000256" key="5">
    <source>
        <dbReference type="ARBA" id="ARBA00035148"/>
    </source>
</evidence>
<dbReference type="Gene3D" id="3.30.63.20">
    <property type="match status" value="1"/>
</dbReference>
<protein>
    <recommendedName>
        <fullName evidence="5">Small ribosomal subunit protein eS25</fullName>
    </recommendedName>
    <alternativeName>
        <fullName evidence="6">40S ribosomal protein S25</fullName>
    </alternativeName>
</protein>
<feature type="compositionally biased region" description="Basic and acidic residues" evidence="8">
    <location>
        <begin position="22"/>
        <end position="55"/>
    </location>
</feature>
<comment type="caution">
    <text evidence="9">The sequence shown here is derived from an EMBL/GenBank/DDBJ whole genome shotgun (WGS) entry which is preliminary data.</text>
</comment>
<evidence type="ECO:0000256" key="7">
    <source>
        <dbReference type="ARBA" id="ARBA00045746"/>
    </source>
</evidence>
<accession>A0AAW0H3J0</accession>
<dbReference type="AlphaFoldDB" id="A0AAW0H3J0"/>
<evidence type="ECO:0000313" key="10">
    <source>
        <dbReference type="Proteomes" id="UP001488838"/>
    </source>
</evidence>
<dbReference type="GO" id="GO:1990904">
    <property type="term" value="C:ribonucleoprotein complex"/>
    <property type="evidence" value="ECO:0007669"/>
    <property type="project" value="UniProtKB-KW"/>
</dbReference>